<proteinExistence type="predicted"/>
<sequence length="230" mass="25771">MGFLFCLNKSPCHHVENIIINQEKKAGESAPAVEIERSMDYRTKNLQETGAGKYGSRDRYEKAEDRSSSSEHKAIESGEKIKSSMGYTGDSSSVSSNDKIMALIQKATESGAYDYSCFPPSWLGDSQSPMLGCEGSENYDAVLKMASSALDRIKDDPDNVGKTFKFVCMDKVCIIFFEHYLMQFFVREVVSNADATADAPLKTLQVWLYYPNSVLAEVIKWRWFQPSEGV</sequence>
<feature type="region of interest" description="Disordered" evidence="1">
    <location>
        <begin position="39"/>
        <end position="91"/>
    </location>
</feature>
<accession>A0ABD3E5V0</accession>
<protein>
    <submittedName>
        <fullName evidence="2">Uncharacterized protein</fullName>
    </submittedName>
</protein>
<comment type="caution">
    <text evidence="2">The sequence shown here is derived from an EMBL/GenBank/DDBJ whole genome shotgun (WGS) entry which is preliminary data.</text>
</comment>
<dbReference type="Proteomes" id="UP001632038">
    <property type="component" value="Unassembled WGS sequence"/>
</dbReference>
<dbReference type="AlphaFoldDB" id="A0ABD3E5V0"/>
<evidence type="ECO:0000313" key="3">
    <source>
        <dbReference type="Proteomes" id="UP001632038"/>
    </source>
</evidence>
<organism evidence="2 3">
    <name type="scientific">Castilleja foliolosa</name>
    <dbReference type="NCBI Taxonomy" id="1961234"/>
    <lineage>
        <taxon>Eukaryota</taxon>
        <taxon>Viridiplantae</taxon>
        <taxon>Streptophyta</taxon>
        <taxon>Embryophyta</taxon>
        <taxon>Tracheophyta</taxon>
        <taxon>Spermatophyta</taxon>
        <taxon>Magnoliopsida</taxon>
        <taxon>eudicotyledons</taxon>
        <taxon>Gunneridae</taxon>
        <taxon>Pentapetalae</taxon>
        <taxon>asterids</taxon>
        <taxon>lamiids</taxon>
        <taxon>Lamiales</taxon>
        <taxon>Orobanchaceae</taxon>
        <taxon>Pedicularideae</taxon>
        <taxon>Castillejinae</taxon>
        <taxon>Castilleja</taxon>
    </lineage>
</organism>
<feature type="compositionally biased region" description="Basic and acidic residues" evidence="1">
    <location>
        <begin position="55"/>
        <end position="82"/>
    </location>
</feature>
<dbReference type="EMBL" id="JAVIJP010000007">
    <property type="protein sequence ID" value="KAL3649662.1"/>
    <property type="molecule type" value="Genomic_DNA"/>
</dbReference>
<evidence type="ECO:0000256" key="1">
    <source>
        <dbReference type="SAM" id="MobiDB-lite"/>
    </source>
</evidence>
<evidence type="ECO:0000313" key="2">
    <source>
        <dbReference type="EMBL" id="KAL3649662.1"/>
    </source>
</evidence>
<keyword evidence="3" id="KW-1185">Reference proteome</keyword>
<gene>
    <name evidence="2" type="ORF">CASFOL_006065</name>
</gene>
<name>A0ABD3E5V0_9LAMI</name>
<reference evidence="3" key="1">
    <citation type="journal article" date="2024" name="IScience">
        <title>Strigolactones Initiate the Formation of Haustorium-like Structures in Castilleja.</title>
        <authorList>
            <person name="Buerger M."/>
            <person name="Peterson D."/>
            <person name="Chory J."/>
        </authorList>
    </citation>
    <scope>NUCLEOTIDE SEQUENCE [LARGE SCALE GENOMIC DNA]</scope>
</reference>